<dbReference type="SUPFAM" id="SSF53756">
    <property type="entry name" value="UDP-Glycosyltransferase/glycogen phosphorylase"/>
    <property type="match status" value="1"/>
</dbReference>
<dbReference type="CDD" id="cd03794">
    <property type="entry name" value="GT4_WbuB-like"/>
    <property type="match status" value="1"/>
</dbReference>
<organism evidence="2 3">
    <name type="scientific">Desulfotignum phosphitoxidans DSM 13687</name>
    <dbReference type="NCBI Taxonomy" id="1286635"/>
    <lineage>
        <taxon>Bacteria</taxon>
        <taxon>Pseudomonadati</taxon>
        <taxon>Thermodesulfobacteriota</taxon>
        <taxon>Desulfobacteria</taxon>
        <taxon>Desulfobacterales</taxon>
        <taxon>Desulfobacteraceae</taxon>
        <taxon>Desulfotignum</taxon>
    </lineage>
</organism>
<dbReference type="Pfam" id="PF13692">
    <property type="entry name" value="Glyco_trans_1_4"/>
    <property type="match status" value="1"/>
</dbReference>
<dbReference type="PANTHER" id="PTHR45947:SF3">
    <property type="entry name" value="SULFOQUINOVOSYL TRANSFERASE SQD2"/>
    <property type="match status" value="1"/>
</dbReference>
<evidence type="ECO:0000313" key="3">
    <source>
        <dbReference type="Proteomes" id="UP000014216"/>
    </source>
</evidence>
<reference evidence="2 3" key="1">
    <citation type="journal article" date="2013" name="Genome Announc.">
        <title>Draft Genome Sequence of Desulfotignum phosphitoxidans DSM 13687 Strain FiPS-3.</title>
        <authorList>
            <person name="Poehlein A."/>
            <person name="Daniel R."/>
            <person name="Simeonova D.D."/>
        </authorList>
    </citation>
    <scope>NUCLEOTIDE SEQUENCE [LARGE SCALE GENOMIC DNA]</scope>
    <source>
        <strain evidence="2 3">DSM 13687</strain>
    </source>
</reference>
<dbReference type="InterPro" id="IPR050194">
    <property type="entry name" value="Glycosyltransferase_grp1"/>
</dbReference>
<dbReference type="InterPro" id="IPR028098">
    <property type="entry name" value="Glyco_trans_4-like_N"/>
</dbReference>
<comment type="caution">
    <text evidence="2">The sequence shown here is derived from an EMBL/GenBank/DDBJ whole genome shotgun (WGS) entry which is preliminary data.</text>
</comment>
<feature type="domain" description="Glycosyltransferase subfamily 4-like N-terminal" evidence="1">
    <location>
        <begin position="21"/>
        <end position="205"/>
    </location>
</feature>
<evidence type="ECO:0000259" key="1">
    <source>
        <dbReference type="Pfam" id="PF13439"/>
    </source>
</evidence>
<keyword evidence="2" id="KW-0328">Glycosyltransferase</keyword>
<sequence>MHILFITDNFPPEVNAPASRTFEHCREWVRAGHRVTVMTCVPNFPSGRVYEGYKNKLVQTENMEGIDVIRVWSYITANEGFVKRILDYVSFMVSAVGISPRVKAPDLVISTSPQFFSACAAFLISRMRQIPFVFELRDIWPESIKAVGAMKSSLIIRMLEKIEIFLYHHAVKIVSVTHSFKNTLIRRGVPGDKITVVTNGVDLERFRPREKDDHLVAQYGLKGKFVAGYIGTHGMAHALETLLEAADQVRHQAGGDRFRFILLGNGARKAHLLEKAKEMDLDNVIFIDSVPKEDVAKYWSLLDVSIIHLRKTPLFTTVIPSKLFECMGMGIPVLHGVMGESAKMVEKHGVGMLFEPENADALCRGLQTLAHDPDVYKKMTHNCLAAAPEYDRKNLAARMLAELETAVKK</sequence>
<dbReference type="Proteomes" id="UP000014216">
    <property type="component" value="Unassembled WGS sequence"/>
</dbReference>
<keyword evidence="2" id="KW-0808">Transferase</keyword>
<dbReference type="GO" id="GO:0016758">
    <property type="term" value="F:hexosyltransferase activity"/>
    <property type="evidence" value="ECO:0007669"/>
    <property type="project" value="TreeGrafter"/>
</dbReference>
<protein>
    <submittedName>
        <fullName evidence="2">Glycosyl transferase, group 1</fullName>
        <ecNumber evidence="2">2.4.-.-</ecNumber>
    </submittedName>
</protein>
<dbReference type="AlphaFoldDB" id="S0FSR5"/>
<dbReference type="PANTHER" id="PTHR45947">
    <property type="entry name" value="SULFOQUINOVOSYL TRANSFERASE SQD2"/>
    <property type="match status" value="1"/>
</dbReference>
<dbReference type="EMBL" id="APJX01000013">
    <property type="protein sequence ID" value="EMS77720.1"/>
    <property type="molecule type" value="Genomic_DNA"/>
</dbReference>
<evidence type="ECO:0000313" key="2">
    <source>
        <dbReference type="EMBL" id="EMS77720.1"/>
    </source>
</evidence>
<dbReference type="Pfam" id="PF13439">
    <property type="entry name" value="Glyco_transf_4"/>
    <property type="match status" value="1"/>
</dbReference>
<name>S0FSR5_9BACT</name>
<dbReference type="RefSeq" id="WP_006968413.1">
    <property type="nucleotide sequence ID" value="NZ_APJX01000013.1"/>
</dbReference>
<keyword evidence="3" id="KW-1185">Reference proteome</keyword>
<dbReference type="Gene3D" id="3.40.50.2000">
    <property type="entry name" value="Glycogen Phosphorylase B"/>
    <property type="match status" value="2"/>
</dbReference>
<gene>
    <name evidence="2" type="ORF">Dpo_13c01180</name>
</gene>
<dbReference type="PATRIC" id="fig|1286635.3.peg.4439"/>
<dbReference type="OrthoDB" id="9787293at2"/>
<accession>S0FSR5</accession>
<proteinExistence type="predicted"/>
<dbReference type="EC" id="2.4.-.-" evidence="2"/>